<organism evidence="1">
    <name type="scientific">Arsenophonus endosymbiont of Trialeurodes vaporariorum</name>
    <dbReference type="NCBI Taxonomy" id="235567"/>
    <lineage>
        <taxon>Bacteria</taxon>
        <taxon>Pseudomonadati</taxon>
        <taxon>Pseudomonadota</taxon>
        <taxon>Gammaproteobacteria</taxon>
        <taxon>Enterobacterales</taxon>
        <taxon>Morganellaceae</taxon>
        <taxon>Arsenophonus</taxon>
    </lineage>
</organism>
<dbReference type="EMBL" id="UFQR01000006">
    <property type="protein sequence ID" value="SSW95686.1"/>
    <property type="molecule type" value="Genomic_DNA"/>
</dbReference>
<sequence>MKLKSFGNVENSGTLEIIDTSLVSTLVEDAINIDAISVNNDNGKIISVKDLTVDIVVFLLKMKLFQRYISRINR</sequence>
<gene>
    <name evidence="1" type="ORF">ARTV_1710</name>
</gene>
<name>A0A3B0MMW5_9GAMM</name>
<dbReference type="AlphaFoldDB" id="A0A3B0MMW5"/>
<reference evidence="1" key="1">
    <citation type="submission" date="2018-04" db="EMBL/GenBank/DDBJ databases">
        <authorList>
            <person name="Go L.Y."/>
            <person name="Mitchell J.A."/>
        </authorList>
    </citation>
    <scope>NUCLEOTIDE SEQUENCE</scope>
    <source>
        <strain evidence="1">ARTV</strain>
    </source>
</reference>
<accession>A0A3B0MMW5</accession>
<proteinExistence type="predicted"/>
<protein>
    <submittedName>
        <fullName evidence="1">Uncharacterized protein</fullName>
    </submittedName>
</protein>
<evidence type="ECO:0000313" key="1">
    <source>
        <dbReference type="EMBL" id="SSW95686.1"/>
    </source>
</evidence>